<dbReference type="InterPro" id="IPR035069">
    <property type="entry name" value="TTHA1013/TTHA0281-like"/>
</dbReference>
<dbReference type="RefSeq" id="WP_076341900.1">
    <property type="nucleotide sequence ID" value="NZ_CAOQIG010000002.1"/>
</dbReference>
<dbReference type="Proteomes" id="UP000186705">
    <property type="component" value="Unassembled WGS sequence"/>
</dbReference>
<dbReference type="AlphaFoldDB" id="A0A1U7NKX5"/>
<evidence type="ECO:0000313" key="3">
    <source>
        <dbReference type="Proteomes" id="UP000186705"/>
    </source>
</evidence>
<sequence>MKKLVYPAEFVKQDDGSYLVFFVDIPQCMTEGKDLPNALYMAEDCLKTWAQAMVDDGLSLPTATSGENAKPTKGGFISLATAELKDSKPVIKSVSLPHWMADEAAKAHLSLSGVLQEALSQKLSM</sequence>
<dbReference type="SUPFAM" id="SSF143100">
    <property type="entry name" value="TTHA1013/TTHA0281-like"/>
    <property type="match status" value="1"/>
</dbReference>
<dbReference type="GeneID" id="78276047"/>
<accession>A0A1U7NKX5</accession>
<proteinExistence type="predicted"/>
<organism evidence="2 3">
    <name type="scientific">Dubosiella newyorkensis</name>
    <dbReference type="NCBI Taxonomy" id="1862672"/>
    <lineage>
        <taxon>Bacteria</taxon>
        <taxon>Bacillati</taxon>
        <taxon>Bacillota</taxon>
        <taxon>Erysipelotrichia</taxon>
        <taxon>Erysipelotrichales</taxon>
        <taxon>Erysipelotrichaceae</taxon>
        <taxon>Dubosiella</taxon>
    </lineage>
</organism>
<dbReference type="Pfam" id="PF15919">
    <property type="entry name" value="HicB_lk_antitox"/>
    <property type="match status" value="1"/>
</dbReference>
<comment type="caution">
    <text evidence="2">The sequence shown here is derived from an EMBL/GenBank/DDBJ whole genome shotgun (WGS) entry which is preliminary data.</text>
</comment>
<evidence type="ECO:0000313" key="2">
    <source>
        <dbReference type="EMBL" id="OLU45244.1"/>
    </source>
</evidence>
<name>A0A1U7NKX5_9FIRM</name>
<dbReference type="InterPro" id="IPR031807">
    <property type="entry name" value="HicB-like"/>
</dbReference>
<evidence type="ECO:0000259" key="1">
    <source>
        <dbReference type="Pfam" id="PF15919"/>
    </source>
</evidence>
<dbReference type="Gene3D" id="3.30.160.250">
    <property type="match status" value="1"/>
</dbReference>
<reference evidence="2 3" key="1">
    <citation type="submission" date="2016-11" db="EMBL/GenBank/DDBJ databases">
        <title>Description of two novel members of the family Erysipelotrichaceae: Ileibacterium lipovorans gen. nov., sp. nov. and Dubosiella newyorkensis, gen. nov., sp. nov.</title>
        <authorList>
            <person name="Cox L.M."/>
            <person name="Sohn J."/>
            <person name="Tyrrell K.L."/>
            <person name="Citron D.M."/>
            <person name="Lawson P.A."/>
            <person name="Patel N.B."/>
            <person name="Iizumi T."/>
            <person name="Perez-Perez G.I."/>
            <person name="Goldstein E.J."/>
            <person name="Blaser M.J."/>
        </authorList>
    </citation>
    <scope>NUCLEOTIDE SEQUENCE [LARGE SCALE GENOMIC DNA]</scope>
    <source>
        <strain evidence="2 3">NYU-BL-A4</strain>
    </source>
</reference>
<feature type="domain" description="HicB-like antitoxin of toxin-antitoxin system" evidence="1">
    <location>
        <begin position="6"/>
        <end position="70"/>
    </location>
</feature>
<keyword evidence="3" id="KW-1185">Reference proteome</keyword>
<protein>
    <recommendedName>
        <fullName evidence="1">HicB-like antitoxin of toxin-antitoxin system domain-containing protein</fullName>
    </recommendedName>
</protein>
<dbReference type="STRING" id="1862672.BO225_08855"/>
<dbReference type="EMBL" id="MPKA01000087">
    <property type="protein sequence ID" value="OLU45244.1"/>
    <property type="molecule type" value="Genomic_DNA"/>
</dbReference>
<gene>
    <name evidence="2" type="ORF">BO225_08855</name>
</gene>
<dbReference type="OrthoDB" id="5419659at2"/>